<proteinExistence type="predicted"/>
<dbReference type="OMA" id="KCENCAK"/>
<evidence type="ECO:0000313" key="3">
    <source>
        <dbReference type="EMBL" id="EIW86403.1"/>
    </source>
</evidence>
<gene>
    <name evidence="3" type="ORF">CONPUDRAFT_46822</name>
</gene>
<dbReference type="EMBL" id="JH711573">
    <property type="protein sequence ID" value="EIW86403.1"/>
    <property type="molecule type" value="Genomic_DNA"/>
</dbReference>
<reference evidence="4" key="1">
    <citation type="journal article" date="2012" name="Science">
        <title>The Paleozoic origin of enzymatic lignin decomposition reconstructed from 31 fungal genomes.</title>
        <authorList>
            <person name="Floudas D."/>
            <person name="Binder M."/>
            <person name="Riley R."/>
            <person name="Barry K."/>
            <person name="Blanchette R.A."/>
            <person name="Henrissat B."/>
            <person name="Martinez A.T."/>
            <person name="Otillar R."/>
            <person name="Spatafora J.W."/>
            <person name="Yadav J.S."/>
            <person name="Aerts A."/>
            <person name="Benoit I."/>
            <person name="Boyd A."/>
            <person name="Carlson A."/>
            <person name="Copeland A."/>
            <person name="Coutinho P.M."/>
            <person name="de Vries R.P."/>
            <person name="Ferreira P."/>
            <person name="Findley K."/>
            <person name="Foster B."/>
            <person name="Gaskell J."/>
            <person name="Glotzer D."/>
            <person name="Gorecki P."/>
            <person name="Heitman J."/>
            <person name="Hesse C."/>
            <person name="Hori C."/>
            <person name="Igarashi K."/>
            <person name="Jurgens J.A."/>
            <person name="Kallen N."/>
            <person name="Kersten P."/>
            <person name="Kohler A."/>
            <person name="Kuees U."/>
            <person name="Kumar T.K.A."/>
            <person name="Kuo A."/>
            <person name="LaButti K."/>
            <person name="Larrondo L.F."/>
            <person name="Lindquist E."/>
            <person name="Ling A."/>
            <person name="Lombard V."/>
            <person name="Lucas S."/>
            <person name="Lundell T."/>
            <person name="Martin R."/>
            <person name="McLaughlin D.J."/>
            <person name="Morgenstern I."/>
            <person name="Morin E."/>
            <person name="Murat C."/>
            <person name="Nagy L.G."/>
            <person name="Nolan M."/>
            <person name="Ohm R.A."/>
            <person name="Patyshakuliyeva A."/>
            <person name="Rokas A."/>
            <person name="Ruiz-Duenas F.J."/>
            <person name="Sabat G."/>
            <person name="Salamov A."/>
            <person name="Samejima M."/>
            <person name="Schmutz J."/>
            <person name="Slot J.C."/>
            <person name="St John F."/>
            <person name="Stenlid J."/>
            <person name="Sun H."/>
            <person name="Sun S."/>
            <person name="Syed K."/>
            <person name="Tsang A."/>
            <person name="Wiebenga A."/>
            <person name="Young D."/>
            <person name="Pisabarro A."/>
            <person name="Eastwood D.C."/>
            <person name="Martin F."/>
            <person name="Cullen D."/>
            <person name="Grigoriev I.V."/>
            <person name="Hibbett D.S."/>
        </authorList>
    </citation>
    <scope>NUCLEOTIDE SEQUENCE [LARGE SCALE GENOMIC DNA]</scope>
    <source>
        <strain evidence="4">RWD-64-598 SS2</strain>
    </source>
</reference>
<feature type="compositionally biased region" description="Basic residues" evidence="1">
    <location>
        <begin position="125"/>
        <end position="135"/>
    </location>
</feature>
<dbReference type="OrthoDB" id="20772at2759"/>
<dbReference type="InterPro" id="IPR006640">
    <property type="entry name" value="SprT-like_domain"/>
</dbReference>
<dbReference type="Proteomes" id="UP000053558">
    <property type="component" value="Unassembled WGS sequence"/>
</dbReference>
<dbReference type="AlphaFoldDB" id="A0A5M3N4T4"/>
<dbReference type="GO" id="GO:0006950">
    <property type="term" value="P:response to stress"/>
    <property type="evidence" value="ECO:0007669"/>
    <property type="project" value="UniProtKB-ARBA"/>
</dbReference>
<comment type="caution">
    <text evidence="3">The sequence shown here is derived from an EMBL/GenBank/DDBJ whole genome shotgun (WGS) entry which is preliminary data.</text>
</comment>
<dbReference type="SMART" id="SM00731">
    <property type="entry name" value="SprT"/>
    <property type="match status" value="1"/>
</dbReference>
<feature type="domain" description="SprT-like" evidence="2">
    <location>
        <begin position="188"/>
        <end position="345"/>
    </location>
</feature>
<accession>A0A5M3N4T4</accession>
<dbReference type="PANTHER" id="PTHR23099:SF0">
    <property type="entry name" value="GERM CELL NUCLEAR ACIDIC PROTEIN"/>
    <property type="match status" value="1"/>
</dbReference>
<evidence type="ECO:0000259" key="2">
    <source>
        <dbReference type="SMART" id="SM00731"/>
    </source>
</evidence>
<dbReference type="PANTHER" id="PTHR23099">
    <property type="entry name" value="TRANSCRIPTIONAL REGULATOR"/>
    <property type="match status" value="1"/>
</dbReference>
<dbReference type="RefSeq" id="XP_007762616.1">
    <property type="nucleotide sequence ID" value="XM_007764426.1"/>
</dbReference>
<sequence length="399" mass="45094">MIIWRSFLPCSRLNVSVQLSLLHLRIRWVITTKGIPGIISTTDQYWFCKKPSQHRLYELTCSHSDDPIIARKPIRQVFAKSASPSATRRVPVATARSIIQSSDSDDSHSAHLHKPSHGSPAKSKPSSKKPPRSAARRVILSSDSEDHSFYYSPTPLATKTNVVPQIEPPKIPRRGKKALAAAEQARRESYATQLFNDLNQTVFSGGLPSKTKLVWSKRLLTTAGRAKWHRSRDGVETSEIELASKILDSDERIRNTLSHEMCHLACWVINNNIREGHGKEFKAWAAKVTKTRSDIRISTRHTYEIAYAYEWKCEKCDKIYGRHSKSIRPDECVCGACKEGRLIPLFTQRTPKVSKASKLVATIPQGTRPLASIIWYLRRGILIRCSSQSKASFSLSQRR</sequence>
<organism evidence="3 4">
    <name type="scientific">Coniophora puteana (strain RWD-64-598)</name>
    <name type="common">Brown rot fungus</name>
    <dbReference type="NCBI Taxonomy" id="741705"/>
    <lineage>
        <taxon>Eukaryota</taxon>
        <taxon>Fungi</taxon>
        <taxon>Dikarya</taxon>
        <taxon>Basidiomycota</taxon>
        <taxon>Agaricomycotina</taxon>
        <taxon>Agaricomycetes</taxon>
        <taxon>Agaricomycetidae</taxon>
        <taxon>Boletales</taxon>
        <taxon>Coniophorineae</taxon>
        <taxon>Coniophoraceae</taxon>
        <taxon>Coniophora</taxon>
    </lineage>
</organism>
<name>A0A5M3N4T4_CONPW</name>
<dbReference type="GeneID" id="19207167"/>
<evidence type="ECO:0000313" key="4">
    <source>
        <dbReference type="Proteomes" id="UP000053558"/>
    </source>
</evidence>
<evidence type="ECO:0000256" key="1">
    <source>
        <dbReference type="SAM" id="MobiDB-lite"/>
    </source>
</evidence>
<dbReference type="KEGG" id="cput:CONPUDRAFT_46822"/>
<dbReference type="Pfam" id="PF10263">
    <property type="entry name" value="SprT-like"/>
    <property type="match status" value="1"/>
</dbReference>
<protein>
    <recommendedName>
        <fullName evidence="2">SprT-like domain-containing protein</fullName>
    </recommendedName>
</protein>
<feature type="region of interest" description="Disordered" evidence="1">
    <location>
        <begin position="99"/>
        <end position="136"/>
    </location>
</feature>
<dbReference type="GO" id="GO:0005634">
    <property type="term" value="C:nucleus"/>
    <property type="evidence" value="ECO:0007669"/>
    <property type="project" value="TreeGrafter"/>
</dbReference>
<keyword evidence="4" id="KW-1185">Reference proteome</keyword>